<name>Q210A0_RHOPB</name>
<dbReference type="KEGG" id="rpc:RPC_3751"/>
<feature type="region of interest" description="Disordered" evidence="1">
    <location>
        <begin position="71"/>
        <end position="90"/>
    </location>
</feature>
<dbReference type="HOGENOM" id="CLU_2143909_0_0_5"/>
<dbReference type="AlphaFoldDB" id="Q210A0"/>
<evidence type="ECO:0000313" key="2">
    <source>
        <dbReference type="EMBL" id="ABD89286.1"/>
    </source>
</evidence>
<dbReference type="STRING" id="316056.RPC_3751"/>
<proteinExistence type="predicted"/>
<sequence length="112" mass="12776">MLADSVRQQYCEKPREATVCRGFHRVLRGFRSNRRGRERPARGWAAAASRVALRGGGISLRWIRLARRQARPRRQRLSAAADLSAERASETTPPLKILLMCRLRRPRNNSAA</sequence>
<accession>Q210A0</accession>
<reference evidence="2" key="1">
    <citation type="submission" date="2006-03" db="EMBL/GenBank/DDBJ databases">
        <title>Complete sequence of Rhodopseudomonas palustris BisB18.</title>
        <authorList>
            <consortium name="US DOE Joint Genome Institute"/>
            <person name="Copeland A."/>
            <person name="Lucas S."/>
            <person name="Lapidus A."/>
            <person name="Barry K."/>
            <person name="Detter J.C."/>
            <person name="Glavina del Rio T."/>
            <person name="Hammon N."/>
            <person name="Israni S."/>
            <person name="Dalin E."/>
            <person name="Tice H."/>
            <person name="Pitluck S."/>
            <person name="Chain P."/>
            <person name="Malfatti S."/>
            <person name="Shin M."/>
            <person name="Vergez L."/>
            <person name="Schmutz J."/>
            <person name="Larimer F."/>
            <person name="Land M."/>
            <person name="Hauser L."/>
            <person name="Pelletier D.A."/>
            <person name="Kyrpides N."/>
            <person name="Anderson I."/>
            <person name="Oda Y."/>
            <person name="Harwood C.S."/>
            <person name="Richardson P."/>
        </authorList>
    </citation>
    <scope>NUCLEOTIDE SEQUENCE [LARGE SCALE GENOMIC DNA]</scope>
    <source>
        <strain evidence="2">BisB18</strain>
    </source>
</reference>
<organism evidence="2">
    <name type="scientific">Rhodopseudomonas palustris (strain BisB18)</name>
    <dbReference type="NCBI Taxonomy" id="316056"/>
    <lineage>
        <taxon>Bacteria</taxon>
        <taxon>Pseudomonadati</taxon>
        <taxon>Pseudomonadota</taxon>
        <taxon>Alphaproteobacteria</taxon>
        <taxon>Hyphomicrobiales</taxon>
        <taxon>Nitrobacteraceae</taxon>
        <taxon>Rhodopseudomonas</taxon>
    </lineage>
</organism>
<dbReference type="EMBL" id="CP000301">
    <property type="protein sequence ID" value="ABD89286.1"/>
    <property type="molecule type" value="Genomic_DNA"/>
</dbReference>
<protein>
    <submittedName>
        <fullName evidence="2">Uncharacterized protein</fullName>
    </submittedName>
</protein>
<gene>
    <name evidence="2" type="ordered locus">RPC_3751</name>
</gene>
<evidence type="ECO:0000256" key="1">
    <source>
        <dbReference type="SAM" id="MobiDB-lite"/>
    </source>
</evidence>